<comment type="caution">
    <text evidence="3">The sequence shown here is derived from an EMBL/GenBank/DDBJ whole genome shotgun (WGS) entry which is preliminary data.</text>
</comment>
<sequence length="489" mass="53016">MSTAFVTTDSSPVVTLPLTPLDQSMPRLYTRLILSFPVSSSSEHDTIIKTLRYGLKELITDIPFLTGKVSLRGDGESSGRMEIRRQMYDRLELQVKDLSAPNSGWTFGSYDELHAQHMPPSFLDGDTLAPVPLFPDQKIPTGVMAAQATFIPGGLLLCMAIHHAVMDGNGMATVFKTWAKWCRRCSNPGYVYGTELEFPAAALERDRLMEGSAEIQAHGHREYELLKTAPGQGNPPGAAPAPAASPTLPKMDPRIFYFSATSLASLKDTVSAALPRADEGTLKPWISTNDALSALLWSCITSARMPRLQSNLMKDGNAESAFGMAVDGRGRLDPPLLPEYVGNATLYSIATAPLSTLAPTSLPALGQLALSIRESVARIDSTHVLSAITVLDSAADVRTTRPGLRSSLGKDMAMTSWAEQGIMETDWGDVVGGRPTHMRVPKHAFDGLCLVYPRLADGGLEVVVGLHEEDMGRLREDEMFGRFARLRCG</sequence>
<dbReference type="PANTHER" id="PTHR31896:SF64">
    <property type="entry name" value="TRICHOTHECENE 3-O-ACETYLTRANSFERASE"/>
    <property type="match status" value="1"/>
</dbReference>
<dbReference type="Pfam" id="PF02458">
    <property type="entry name" value="Transferase"/>
    <property type="match status" value="1"/>
</dbReference>
<proteinExistence type="predicted"/>
<feature type="domain" description="Trichothecene 3-O-acetyltransferase-like N-terminal" evidence="2">
    <location>
        <begin position="28"/>
        <end position="182"/>
    </location>
</feature>
<dbReference type="InterPro" id="IPR054710">
    <property type="entry name" value="Tri101-like_N"/>
</dbReference>
<reference evidence="3" key="1">
    <citation type="submission" date="2021-03" db="EMBL/GenBank/DDBJ databases">
        <title>Comparative genomics and phylogenomic investigation of the class Geoglossomycetes provide insights into ecological specialization and systematics.</title>
        <authorList>
            <person name="Melie T."/>
            <person name="Pirro S."/>
            <person name="Miller A.N."/>
            <person name="Quandt A."/>
        </authorList>
    </citation>
    <scope>NUCLEOTIDE SEQUENCE</scope>
    <source>
        <strain evidence="3">CAQ_001_2017</strain>
    </source>
</reference>
<protein>
    <recommendedName>
        <fullName evidence="2">Trichothecene 3-O-acetyltransferase-like N-terminal domain-containing protein</fullName>
    </recommendedName>
</protein>
<dbReference type="EMBL" id="JAGHQM010000041">
    <property type="protein sequence ID" value="KAH0566018.1"/>
    <property type="molecule type" value="Genomic_DNA"/>
</dbReference>
<dbReference type="GO" id="GO:0016740">
    <property type="term" value="F:transferase activity"/>
    <property type="evidence" value="ECO:0007669"/>
    <property type="project" value="UniProtKB-KW"/>
</dbReference>
<keyword evidence="4" id="KW-1185">Reference proteome</keyword>
<name>A0A9P8LIN6_9PEZI</name>
<evidence type="ECO:0000256" key="1">
    <source>
        <dbReference type="ARBA" id="ARBA00022679"/>
    </source>
</evidence>
<dbReference type="PANTHER" id="PTHR31896">
    <property type="entry name" value="FAMILY REGULATORY PROTEIN, PUTATIVE (AFU_ORTHOLOGUE AFUA_3G14730)-RELATED"/>
    <property type="match status" value="1"/>
</dbReference>
<evidence type="ECO:0000313" key="4">
    <source>
        <dbReference type="Proteomes" id="UP000750711"/>
    </source>
</evidence>
<evidence type="ECO:0000313" key="3">
    <source>
        <dbReference type="EMBL" id="KAH0566018.1"/>
    </source>
</evidence>
<dbReference type="Proteomes" id="UP000750711">
    <property type="component" value="Unassembled WGS sequence"/>
</dbReference>
<organism evidence="3 4">
    <name type="scientific">Trichoglossum hirsutum</name>
    <dbReference type="NCBI Taxonomy" id="265104"/>
    <lineage>
        <taxon>Eukaryota</taxon>
        <taxon>Fungi</taxon>
        <taxon>Dikarya</taxon>
        <taxon>Ascomycota</taxon>
        <taxon>Pezizomycotina</taxon>
        <taxon>Geoglossomycetes</taxon>
        <taxon>Geoglossales</taxon>
        <taxon>Geoglossaceae</taxon>
        <taxon>Trichoglossum</taxon>
    </lineage>
</organism>
<dbReference type="InterPro" id="IPR023213">
    <property type="entry name" value="CAT-like_dom_sf"/>
</dbReference>
<gene>
    <name evidence="3" type="ORF">GP486_000590</name>
</gene>
<dbReference type="InterPro" id="IPR051283">
    <property type="entry name" value="Sec_Metabolite_Acyltrans"/>
</dbReference>
<accession>A0A9P8LIN6</accession>
<keyword evidence="1" id="KW-0808">Transferase</keyword>
<dbReference type="Gene3D" id="3.30.559.10">
    <property type="entry name" value="Chloramphenicol acetyltransferase-like domain"/>
    <property type="match status" value="2"/>
</dbReference>
<dbReference type="AlphaFoldDB" id="A0A9P8LIN6"/>
<evidence type="ECO:0000259" key="2">
    <source>
        <dbReference type="Pfam" id="PF22664"/>
    </source>
</evidence>
<dbReference type="Pfam" id="PF22664">
    <property type="entry name" value="TRI-like_N"/>
    <property type="match status" value="1"/>
</dbReference>